<reference evidence="2" key="1">
    <citation type="submission" date="2022-11" db="UniProtKB">
        <authorList>
            <consortium name="WormBaseParasite"/>
        </authorList>
    </citation>
    <scope>IDENTIFICATION</scope>
</reference>
<protein>
    <submittedName>
        <fullName evidence="2">Uncharacterized protein</fullName>
    </submittedName>
</protein>
<evidence type="ECO:0000313" key="1">
    <source>
        <dbReference type="Proteomes" id="UP000887565"/>
    </source>
</evidence>
<name>A0A915J4N0_ROMCU</name>
<proteinExistence type="predicted"/>
<dbReference type="WBParaSite" id="nRc.2.0.1.t21095-RA">
    <property type="protein sequence ID" value="nRc.2.0.1.t21095-RA"/>
    <property type="gene ID" value="nRc.2.0.1.g21095"/>
</dbReference>
<keyword evidence="1" id="KW-1185">Reference proteome</keyword>
<organism evidence="1 2">
    <name type="scientific">Romanomermis culicivorax</name>
    <name type="common">Nematode worm</name>
    <dbReference type="NCBI Taxonomy" id="13658"/>
    <lineage>
        <taxon>Eukaryota</taxon>
        <taxon>Metazoa</taxon>
        <taxon>Ecdysozoa</taxon>
        <taxon>Nematoda</taxon>
        <taxon>Enoplea</taxon>
        <taxon>Dorylaimia</taxon>
        <taxon>Mermithida</taxon>
        <taxon>Mermithoidea</taxon>
        <taxon>Mermithidae</taxon>
        <taxon>Romanomermis</taxon>
    </lineage>
</organism>
<accession>A0A915J4N0</accession>
<dbReference type="Proteomes" id="UP000887565">
    <property type="component" value="Unplaced"/>
</dbReference>
<evidence type="ECO:0000313" key="2">
    <source>
        <dbReference type="WBParaSite" id="nRc.2.0.1.t21095-RA"/>
    </source>
</evidence>
<sequence>MLFSGLLKCTFDKQSLQLPIWGKIKVSDRAIVTAHCPVVVIMESTFGKHMIKCVILDDDGNDQCIIGTDFLVHPDIQAILNFKDNYIKIQDFKLLPKVIAGIRLQTDLFFKAAHNNFLEEIPKVKRVSFCEDKWDTFSQKEEI</sequence>
<dbReference type="AlphaFoldDB" id="A0A915J4N0"/>